<dbReference type="GeneID" id="53316028"/>
<evidence type="ECO:0000256" key="3">
    <source>
        <dbReference type="ARBA" id="ARBA00013109"/>
    </source>
</evidence>
<evidence type="ECO:0000256" key="2">
    <source>
        <dbReference type="ARBA" id="ARBA00008133"/>
    </source>
</evidence>
<proteinExistence type="inferred from homology"/>
<dbReference type="SUPFAM" id="SSF69618">
    <property type="entry name" value="HemD-like"/>
    <property type="match status" value="1"/>
</dbReference>
<evidence type="ECO:0000256" key="10">
    <source>
        <dbReference type="SAM" id="Phobius"/>
    </source>
</evidence>
<dbReference type="STRING" id="1549855.AY555_02535"/>
<dbReference type="PANTHER" id="PTHR38042:SF1">
    <property type="entry name" value="UROPORPHYRINOGEN-III SYNTHASE, CHLOROPLASTIC"/>
    <property type="match status" value="1"/>
</dbReference>
<evidence type="ECO:0000256" key="9">
    <source>
        <dbReference type="RuleBase" id="RU366031"/>
    </source>
</evidence>
<reference evidence="12 13" key="1">
    <citation type="submission" date="2016-02" db="EMBL/GenBank/DDBJ databases">
        <title>Complete Genome of H5569, the type strain of the newly described species Haematospirillium jordaniae.</title>
        <authorList>
            <person name="Nicholson A.C."/>
            <person name="Humrighouse B.W."/>
            <person name="Loparov V."/>
            <person name="McQuiston J.R."/>
        </authorList>
    </citation>
    <scope>NUCLEOTIDE SEQUENCE [LARGE SCALE GENOMIC DNA]</scope>
    <source>
        <strain evidence="12 13">H5569</strain>
    </source>
</reference>
<comment type="pathway">
    <text evidence="1 9">Porphyrin-containing compound metabolism; protoporphyrin-IX biosynthesis; coproporphyrinogen-III from 5-aminolevulinate: step 3/4.</text>
</comment>
<protein>
    <recommendedName>
        <fullName evidence="7 9">Uroporphyrinogen-III synthase</fullName>
        <ecNumber evidence="3 9">4.2.1.75</ecNumber>
    </recommendedName>
</protein>
<keyword evidence="10" id="KW-1133">Transmembrane helix</keyword>
<feature type="transmembrane region" description="Helical" evidence="10">
    <location>
        <begin position="274"/>
        <end position="295"/>
    </location>
</feature>
<comment type="catalytic activity">
    <reaction evidence="8 9">
        <text>hydroxymethylbilane = uroporphyrinogen III + H2O</text>
        <dbReference type="Rhea" id="RHEA:18965"/>
        <dbReference type="ChEBI" id="CHEBI:15377"/>
        <dbReference type="ChEBI" id="CHEBI:57308"/>
        <dbReference type="ChEBI" id="CHEBI:57845"/>
        <dbReference type="EC" id="4.2.1.75"/>
    </reaction>
</comment>
<keyword evidence="10" id="KW-0472">Membrane</keyword>
<comment type="function">
    <text evidence="6 9">Catalyzes cyclization of the linear tetrapyrrole, hydroxymethylbilane, to the macrocyclic uroporphyrinogen III.</text>
</comment>
<keyword evidence="5 9" id="KW-0627">Porphyrin biosynthesis</keyword>
<gene>
    <name evidence="12" type="ORF">AY555_02535</name>
</gene>
<organism evidence="12 13">
    <name type="scientific">Haematospirillum jordaniae</name>
    <dbReference type="NCBI Taxonomy" id="1549855"/>
    <lineage>
        <taxon>Bacteria</taxon>
        <taxon>Pseudomonadati</taxon>
        <taxon>Pseudomonadota</taxon>
        <taxon>Alphaproteobacteria</taxon>
        <taxon>Rhodospirillales</taxon>
        <taxon>Novispirillaceae</taxon>
        <taxon>Haematospirillum</taxon>
    </lineage>
</organism>
<evidence type="ECO:0000259" key="11">
    <source>
        <dbReference type="Pfam" id="PF02602"/>
    </source>
</evidence>
<dbReference type="UniPathway" id="UPA00251">
    <property type="reaction ID" value="UER00320"/>
</dbReference>
<evidence type="ECO:0000256" key="6">
    <source>
        <dbReference type="ARBA" id="ARBA00037589"/>
    </source>
</evidence>
<evidence type="ECO:0000256" key="1">
    <source>
        <dbReference type="ARBA" id="ARBA00004772"/>
    </source>
</evidence>
<keyword evidence="10" id="KW-0812">Transmembrane</keyword>
<keyword evidence="13" id="KW-1185">Reference proteome</keyword>
<feature type="domain" description="Tetrapyrrole biosynthesis uroporphyrinogen III synthase" evidence="11">
    <location>
        <begin position="14"/>
        <end position="238"/>
    </location>
</feature>
<dbReference type="CDD" id="cd06578">
    <property type="entry name" value="HemD"/>
    <property type="match status" value="1"/>
</dbReference>
<comment type="similarity">
    <text evidence="2 9">Belongs to the uroporphyrinogen-III synthase family.</text>
</comment>
<name>A0A143DCB3_9PROT</name>
<dbReference type="InterPro" id="IPR036108">
    <property type="entry name" value="4pyrrol_syn_uPrphyn_synt_sf"/>
</dbReference>
<evidence type="ECO:0000256" key="5">
    <source>
        <dbReference type="ARBA" id="ARBA00023244"/>
    </source>
</evidence>
<dbReference type="AlphaFoldDB" id="A0A143DCB3"/>
<dbReference type="PANTHER" id="PTHR38042">
    <property type="entry name" value="UROPORPHYRINOGEN-III SYNTHASE, CHLOROPLASTIC"/>
    <property type="match status" value="1"/>
</dbReference>
<dbReference type="Proteomes" id="UP000076066">
    <property type="component" value="Chromosome"/>
</dbReference>
<dbReference type="Gene3D" id="3.40.50.10090">
    <property type="match status" value="2"/>
</dbReference>
<accession>A0A143DCB3</accession>
<dbReference type="EC" id="4.2.1.75" evidence="3 9"/>
<evidence type="ECO:0000313" key="12">
    <source>
        <dbReference type="EMBL" id="AMW34239.1"/>
    </source>
</evidence>
<keyword evidence="4 9" id="KW-0456">Lyase</keyword>
<dbReference type="InterPro" id="IPR003754">
    <property type="entry name" value="4pyrrol_synth_uPrphyn_synth"/>
</dbReference>
<dbReference type="GO" id="GO:0006782">
    <property type="term" value="P:protoporphyrinogen IX biosynthetic process"/>
    <property type="evidence" value="ECO:0007669"/>
    <property type="project" value="UniProtKB-UniRule"/>
</dbReference>
<sequence>MRVLVTRPTEDTERLAVPLRALGMGVITAPLLAVVDHTPDSLPDLGAAGGLLLTSANGARALKRLLHRSPATGDAVYAVPVLAVGEHTARVLQDAGFTNVQSADGDSAALFGLACRTFAPDIGPLYHLAGVDIAGDLAGDLRNKGYDCTHIPLYETQPIPLLPSEVVSAFRTKDLDGVVLCSARTAKVFISLVRQAGLESHMASVTAWCLSKAVADAVSDLKFDKVHVAEAPQQDSLLDLFRSVAGAGQEGTPAGAVEPDGGVGRAKQGGMMRWRIPVLAFGVFVALILIGSGWLSSVLPRLSVSLDLPLISRGGTVPEAADVVALRGELDDVRAALGNMRQTLDQTRYRLALAEQQIQQGLSDLAPDPGAEPDVAADDNNVLQERLDALEAALQGIEARMPLSRDDAINAMGRRIDELSRDRIGAGTVLGLADRVAAIEEQVRRTSGRQERVVAFMLAVGQLREAIDAGRPYGLSLRTVRALMPEGVDPSLSLSALHDYADSGIATPVALDRQLSDLVPAIIRAGYGPDDQSAWWARTVDALTSVVSVRRVDGADVADFPAAVTARAAEAASGGDLASAVAELSRLSGQAVEVAQPWIQMAQARLAANAALDVLVDEAVVRLGVGDPLPSRKPEG</sequence>
<dbReference type="KEGG" id="hjo:AY555_02535"/>
<dbReference type="EMBL" id="CP014525">
    <property type="protein sequence ID" value="AMW34239.1"/>
    <property type="molecule type" value="Genomic_DNA"/>
</dbReference>
<evidence type="ECO:0000256" key="4">
    <source>
        <dbReference type="ARBA" id="ARBA00023239"/>
    </source>
</evidence>
<evidence type="ECO:0000313" key="13">
    <source>
        <dbReference type="Proteomes" id="UP000076066"/>
    </source>
</evidence>
<evidence type="ECO:0000256" key="8">
    <source>
        <dbReference type="ARBA" id="ARBA00048617"/>
    </source>
</evidence>
<dbReference type="InterPro" id="IPR039793">
    <property type="entry name" value="UROS/Hem4"/>
</dbReference>
<dbReference type="GO" id="GO:0004852">
    <property type="term" value="F:uroporphyrinogen-III synthase activity"/>
    <property type="evidence" value="ECO:0007669"/>
    <property type="project" value="UniProtKB-UniRule"/>
</dbReference>
<dbReference type="Pfam" id="PF02602">
    <property type="entry name" value="HEM4"/>
    <property type="match status" value="1"/>
</dbReference>
<evidence type="ECO:0000256" key="7">
    <source>
        <dbReference type="ARBA" id="ARBA00040167"/>
    </source>
</evidence>
<dbReference type="GO" id="GO:0006780">
    <property type="term" value="P:uroporphyrinogen III biosynthetic process"/>
    <property type="evidence" value="ECO:0007669"/>
    <property type="project" value="UniProtKB-UniRule"/>
</dbReference>
<dbReference type="RefSeq" id="WP_066133013.1">
    <property type="nucleotide sequence ID" value="NZ_CP014525.1"/>
</dbReference>
<dbReference type="OrthoDB" id="7163809at2"/>